<evidence type="ECO:0000313" key="5">
    <source>
        <dbReference type="EMBL" id="PWI57598.1"/>
    </source>
</evidence>
<accession>A0A2U3D8I9</accession>
<dbReference type="AlphaFoldDB" id="A0A2U3D8I9"/>
<comment type="similarity">
    <text evidence="1">Belongs to the GerABKA family.</text>
</comment>
<keyword evidence="2 4" id="KW-0472">Membrane</keyword>
<keyword evidence="4" id="KW-1133">Transmembrane helix</keyword>
<feature type="transmembrane region" description="Helical" evidence="4">
    <location>
        <begin position="398"/>
        <end position="424"/>
    </location>
</feature>
<evidence type="ECO:0000256" key="2">
    <source>
        <dbReference type="ARBA" id="ARBA00023136"/>
    </source>
</evidence>
<dbReference type="Proteomes" id="UP000245380">
    <property type="component" value="Unassembled WGS sequence"/>
</dbReference>
<dbReference type="GO" id="GO:0009847">
    <property type="term" value="P:spore germination"/>
    <property type="evidence" value="ECO:0007669"/>
    <property type="project" value="InterPro"/>
</dbReference>
<dbReference type="Pfam" id="PF03323">
    <property type="entry name" value="GerA"/>
    <property type="match status" value="1"/>
</dbReference>
<dbReference type="PIRSF" id="PIRSF005690">
    <property type="entry name" value="GerBA"/>
    <property type="match status" value="1"/>
</dbReference>
<feature type="transmembrane region" description="Helical" evidence="4">
    <location>
        <begin position="345"/>
        <end position="364"/>
    </location>
</feature>
<feature type="transmembrane region" description="Helical" evidence="4">
    <location>
        <begin position="370"/>
        <end position="391"/>
    </location>
</feature>
<keyword evidence="4" id="KW-0812">Transmembrane</keyword>
<dbReference type="EMBL" id="MPDK01000011">
    <property type="protein sequence ID" value="PWI57598.1"/>
    <property type="molecule type" value="Genomic_DNA"/>
</dbReference>
<comment type="caution">
    <text evidence="5">The sequence shown here is derived from an EMBL/GenBank/DDBJ whole genome shotgun (WGS) entry which is preliminary data.</text>
</comment>
<feature type="region of interest" description="Disordered" evidence="3">
    <location>
        <begin position="464"/>
        <end position="485"/>
    </location>
</feature>
<gene>
    <name evidence="5" type="ORF">BM613_07995</name>
</gene>
<dbReference type="InterPro" id="IPR004995">
    <property type="entry name" value="Spore_Ger"/>
</dbReference>
<evidence type="ECO:0000256" key="4">
    <source>
        <dbReference type="SAM" id="Phobius"/>
    </source>
</evidence>
<evidence type="ECO:0000256" key="1">
    <source>
        <dbReference type="ARBA" id="ARBA00005278"/>
    </source>
</evidence>
<feature type="transmembrane region" description="Helical" evidence="4">
    <location>
        <begin position="277"/>
        <end position="295"/>
    </location>
</feature>
<dbReference type="PANTHER" id="PTHR22550">
    <property type="entry name" value="SPORE GERMINATION PROTEIN"/>
    <property type="match status" value="1"/>
</dbReference>
<reference evidence="5 6" key="1">
    <citation type="submission" date="2016-11" db="EMBL/GenBank/DDBJ databases">
        <title>Comparative genomics of Acidibacillus ferroxidans species.</title>
        <authorList>
            <person name="Oliveira G."/>
            <person name="Nunes G."/>
            <person name="Oliveira R."/>
            <person name="Araujo F."/>
            <person name="Salim A."/>
            <person name="Scholte L."/>
            <person name="Morais D."/>
            <person name="Nancucheo I."/>
            <person name="Johnson D.B."/>
            <person name="Grail B."/>
            <person name="Bittencourt J."/>
            <person name="Valadares R."/>
        </authorList>
    </citation>
    <scope>NUCLEOTIDE SEQUENCE [LARGE SCALE GENOMIC DNA]</scope>
    <source>
        <strain evidence="5 6">Y002</strain>
    </source>
</reference>
<evidence type="ECO:0000313" key="6">
    <source>
        <dbReference type="Proteomes" id="UP000245380"/>
    </source>
</evidence>
<organism evidence="5 6">
    <name type="scientific">Sulfoacidibacillus thermotolerans</name>
    <name type="common">Acidibacillus sulfuroxidans</name>
    <dbReference type="NCBI Taxonomy" id="1765684"/>
    <lineage>
        <taxon>Bacteria</taxon>
        <taxon>Bacillati</taxon>
        <taxon>Bacillota</taxon>
        <taxon>Bacilli</taxon>
        <taxon>Bacillales</taxon>
        <taxon>Alicyclobacillaceae</taxon>
        <taxon>Sulfoacidibacillus</taxon>
    </lineage>
</organism>
<protein>
    <submittedName>
        <fullName evidence="5">Spore germination protein</fullName>
    </submittedName>
</protein>
<dbReference type="GO" id="GO:0016020">
    <property type="term" value="C:membrane"/>
    <property type="evidence" value="ECO:0007669"/>
    <property type="project" value="InterPro"/>
</dbReference>
<dbReference type="InterPro" id="IPR050768">
    <property type="entry name" value="UPF0353/GerABKA_families"/>
</dbReference>
<name>A0A2U3D8I9_SULT2</name>
<proteinExistence type="inferred from homology"/>
<dbReference type="PANTHER" id="PTHR22550:SF5">
    <property type="entry name" value="LEUCINE ZIPPER PROTEIN 4"/>
    <property type="match status" value="1"/>
</dbReference>
<evidence type="ECO:0000256" key="3">
    <source>
        <dbReference type="SAM" id="MobiDB-lite"/>
    </source>
</evidence>
<feature type="transmembrane region" description="Helical" evidence="4">
    <location>
        <begin position="315"/>
        <end position="333"/>
    </location>
</feature>
<keyword evidence="6" id="KW-1185">Reference proteome</keyword>
<sequence length="485" mass="53876">MAKVQEWIEQEWHPCTDLQFRTLRVNQHELLLVWIQGLVAKEYIQSGILQPLLSGDLTLETLRDVADHLQTVTIDPIHTLDDCNVALEDGKVVISLDGQSRGLAVDVSKIPGRSLEKAENEPTLHGPQEAFVENAATNISLLRKRIRSPRLKIETYILGSYSKTSVSILYIEGITKPALLTEMRERLLRIHTDMVHDLNDLQEYIADEAFTLFPLTEETERPERVAANLLQGRAGIIADGSPFCLMVPATFVNFLTSPDDYYMQYSLVLPLRVLRHVMYWISILLPAMYVALLTYNQDLLPTPLLISVTAQHAGIPFPTVVEALLMLAAFEALREAGTRLPRAVGQSVSIVGTLIIGDAAVRAGLVSPGIIIAVASTGVASFTLPALGLVSSSRNIQFLFVIVAGLLGLYGILLLGMLLVGHLVSLRSFGVPYMSPIAPMIWSDMKDVVIRSPWWAMKRRPRQFEPQNPVRSDRMPPGPKQQKRI</sequence>